<feature type="chain" id="PRO_5044905825" description="Endolytic peptidoglycan transglycosylase RlpA" evidence="3">
    <location>
        <begin position="21"/>
        <end position="171"/>
    </location>
</feature>
<dbReference type="EMBL" id="JAHFVK010000001">
    <property type="protein sequence ID" value="MBT2133374.1"/>
    <property type="molecule type" value="Genomic_DNA"/>
</dbReference>
<evidence type="ECO:0000256" key="2">
    <source>
        <dbReference type="ARBA" id="ARBA00023316"/>
    </source>
</evidence>
<keyword evidence="1 3" id="KW-0456">Lyase</keyword>
<comment type="caution">
    <text evidence="6">The sequence shown here is derived from an EMBL/GenBank/DDBJ whole genome shotgun (WGS) entry which is preliminary data.</text>
</comment>
<dbReference type="HAMAP" id="MF_02071">
    <property type="entry name" value="RlpA"/>
    <property type="match status" value="1"/>
</dbReference>
<evidence type="ECO:0000259" key="5">
    <source>
        <dbReference type="Pfam" id="PF03330"/>
    </source>
</evidence>
<name>A0ABS5W4Q1_9SPHN</name>
<reference evidence="6 7" key="1">
    <citation type="submission" date="2021-05" db="EMBL/GenBank/DDBJ databases">
        <title>Croceibacterium sp. LX-88 genome sequence.</title>
        <authorList>
            <person name="Luo X."/>
        </authorList>
    </citation>
    <scope>NUCLEOTIDE SEQUENCE [LARGE SCALE GENOMIC DNA]</scope>
    <source>
        <strain evidence="6 7">LX-88</strain>
    </source>
</reference>
<protein>
    <recommendedName>
        <fullName evidence="3">Endolytic peptidoglycan transglycosylase RlpA</fullName>
        <ecNumber evidence="3">4.2.2.-</ecNumber>
    </recommendedName>
</protein>
<dbReference type="InterPro" id="IPR009009">
    <property type="entry name" value="RlpA-like_DPBB"/>
</dbReference>
<evidence type="ECO:0000256" key="4">
    <source>
        <dbReference type="RuleBase" id="RU003495"/>
    </source>
</evidence>
<comment type="similarity">
    <text evidence="3 4">Belongs to the RlpA family.</text>
</comment>
<organism evidence="6 7">
    <name type="scientific">Croceibacterium selenioxidans</name>
    <dbReference type="NCBI Taxonomy" id="2838833"/>
    <lineage>
        <taxon>Bacteria</taxon>
        <taxon>Pseudomonadati</taxon>
        <taxon>Pseudomonadota</taxon>
        <taxon>Alphaproteobacteria</taxon>
        <taxon>Sphingomonadales</taxon>
        <taxon>Erythrobacteraceae</taxon>
        <taxon>Croceibacterium</taxon>
    </lineage>
</organism>
<evidence type="ECO:0000256" key="3">
    <source>
        <dbReference type="HAMAP-Rule" id="MF_02071"/>
    </source>
</evidence>
<dbReference type="CDD" id="cd22268">
    <property type="entry name" value="DPBB_RlpA-like"/>
    <property type="match status" value="1"/>
</dbReference>
<dbReference type="InterPro" id="IPR012997">
    <property type="entry name" value="RplA"/>
</dbReference>
<evidence type="ECO:0000313" key="6">
    <source>
        <dbReference type="EMBL" id="MBT2133374.1"/>
    </source>
</evidence>
<gene>
    <name evidence="3" type="primary">rlpA</name>
    <name evidence="6" type="ORF">KK137_03410</name>
</gene>
<accession>A0ABS5W4Q1</accession>
<keyword evidence="7" id="KW-1185">Reference proteome</keyword>
<dbReference type="NCBIfam" id="TIGR00413">
    <property type="entry name" value="rlpA"/>
    <property type="match status" value="1"/>
</dbReference>
<keyword evidence="2 3" id="KW-0961">Cell wall biogenesis/degradation</keyword>
<dbReference type="PANTHER" id="PTHR34183:SF8">
    <property type="entry name" value="ENDOLYTIC PEPTIDOGLYCAN TRANSGLYCOSYLASE RLPA-RELATED"/>
    <property type="match status" value="1"/>
</dbReference>
<evidence type="ECO:0000256" key="1">
    <source>
        <dbReference type="ARBA" id="ARBA00023239"/>
    </source>
</evidence>
<sequence precursor="true">MALAGFALVALSGSIAPALAEVTTETVAAPAVASAAATSNAELPRFVPSTDTAAASIVPFQEAVVQPLPTEEEARDIGGGVASWYGREFEGRRTASGERFDPDEYTAAHRTLPFGSKVRVSRNGHSVVVRINDRGPFHGNRVIDLSQAAAEDLGIRSAGSGRVELAVLGND</sequence>
<dbReference type="Pfam" id="PF03330">
    <property type="entry name" value="DPBB_1"/>
    <property type="match status" value="1"/>
</dbReference>
<dbReference type="EC" id="4.2.2.-" evidence="3"/>
<keyword evidence="3" id="KW-0732">Signal</keyword>
<comment type="function">
    <text evidence="3">Lytic transglycosylase with a strong preference for naked glycan strands that lack stem peptides.</text>
</comment>
<dbReference type="Proteomes" id="UP000811255">
    <property type="component" value="Unassembled WGS sequence"/>
</dbReference>
<dbReference type="Gene3D" id="2.40.40.10">
    <property type="entry name" value="RlpA-like domain"/>
    <property type="match status" value="1"/>
</dbReference>
<dbReference type="PANTHER" id="PTHR34183">
    <property type="entry name" value="ENDOLYTIC PEPTIDOGLYCAN TRANSGLYCOSYLASE RLPA"/>
    <property type="match status" value="1"/>
</dbReference>
<feature type="domain" description="RlpA-like protein double-psi beta-barrel" evidence="5">
    <location>
        <begin position="80"/>
        <end position="164"/>
    </location>
</feature>
<evidence type="ECO:0000313" key="7">
    <source>
        <dbReference type="Proteomes" id="UP000811255"/>
    </source>
</evidence>
<feature type="signal peptide" evidence="3">
    <location>
        <begin position="1"/>
        <end position="20"/>
    </location>
</feature>
<dbReference type="SUPFAM" id="SSF50685">
    <property type="entry name" value="Barwin-like endoglucanases"/>
    <property type="match status" value="1"/>
</dbReference>
<proteinExistence type="inferred from homology"/>
<dbReference type="InterPro" id="IPR036908">
    <property type="entry name" value="RlpA-like_sf"/>
</dbReference>
<dbReference type="InterPro" id="IPR034718">
    <property type="entry name" value="RlpA"/>
</dbReference>